<protein>
    <submittedName>
        <fullName evidence="1">Uncharacterized protein</fullName>
    </submittedName>
</protein>
<dbReference type="EMBL" id="DYXM01000108">
    <property type="protein sequence ID" value="HJE90536.1"/>
    <property type="molecule type" value="Genomic_DNA"/>
</dbReference>
<dbReference type="Gene3D" id="3.40.50.300">
    <property type="entry name" value="P-loop containing nucleotide triphosphate hydrolases"/>
    <property type="match status" value="1"/>
</dbReference>
<sequence length="176" mass="17520">MPTPRTHNQPSPRRGAPPARASVAVCVDDPDLAEDCLAAVRACGLTATTTELAGLSPGTPLMFYDAGAYERAGQAAGPACRNAGRAIAVCSDLTPRRPGGRRALALPSETSTLLRLLDGAATADSGGRHVLVAGAHGGAGTSTFACIAALRAARSAGPGVVLVEADASGPGLDLLL</sequence>
<dbReference type="Proteomes" id="UP000776650">
    <property type="component" value="Unassembled WGS sequence"/>
</dbReference>
<reference evidence="1" key="1">
    <citation type="journal article" date="2021" name="PeerJ">
        <title>Extensive microbial diversity within the chicken gut microbiome revealed by metagenomics and culture.</title>
        <authorList>
            <person name="Gilroy R."/>
            <person name="Ravi A."/>
            <person name="Getino M."/>
            <person name="Pursley I."/>
            <person name="Horton D.L."/>
            <person name="Alikhan N.F."/>
            <person name="Baker D."/>
            <person name="Gharbi K."/>
            <person name="Hall N."/>
            <person name="Watson M."/>
            <person name="Adriaenssens E.M."/>
            <person name="Foster-Nyarko E."/>
            <person name="Jarju S."/>
            <person name="Secka A."/>
            <person name="Antonio M."/>
            <person name="Oren A."/>
            <person name="Chaudhuri R.R."/>
            <person name="La Ragione R."/>
            <person name="Hildebrand F."/>
            <person name="Pallen M.J."/>
        </authorList>
    </citation>
    <scope>NUCLEOTIDE SEQUENCE</scope>
    <source>
        <strain evidence="1">ChiGjej1B1-18357</strain>
    </source>
</reference>
<reference evidence="1" key="2">
    <citation type="submission" date="2021-09" db="EMBL/GenBank/DDBJ databases">
        <authorList>
            <person name="Gilroy R."/>
        </authorList>
    </citation>
    <scope>NUCLEOTIDE SEQUENCE</scope>
    <source>
        <strain evidence="1">ChiGjej1B1-18357</strain>
    </source>
</reference>
<organism evidence="1 2">
    <name type="scientific">Dietzia timorensis</name>
    <dbReference type="NCBI Taxonomy" id="499555"/>
    <lineage>
        <taxon>Bacteria</taxon>
        <taxon>Bacillati</taxon>
        <taxon>Actinomycetota</taxon>
        <taxon>Actinomycetes</taxon>
        <taxon>Mycobacteriales</taxon>
        <taxon>Dietziaceae</taxon>
        <taxon>Dietzia</taxon>
    </lineage>
</organism>
<proteinExistence type="predicted"/>
<evidence type="ECO:0000313" key="1">
    <source>
        <dbReference type="EMBL" id="HJE90536.1"/>
    </source>
</evidence>
<feature type="non-terminal residue" evidence="1">
    <location>
        <position position="176"/>
    </location>
</feature>
<dbReference type="InterPro" id="IPR027417">
    <property type="entry name" value="P-loop_NTPase"/>
</dbReference>
<evidence type="ECO:0000313" key="2">
    <source>
        <dbReference type="Proteomes" id="UP000776650"/>
    </source>
</evidence>
<name>A0A921F2F1_9ACTN</name>
<gene>
    <name evidence="1" type="ORF">K8V11_05965</name>
</gene>
<accession>A0A921F2F1</accession>
<dbReference type="AlphaFoldDB" id="A0A921F2F1"/>
<comment type="caution">
    <text evidence="1">The sequence shown here is derived from an EMBL/GenBank/DDBJ whole genome shotgun (WGS) entry which is preliminary data.</text>
</comment>